<dbReference type="CDD" id="cd09271">
    <property type="entry name" value="RNase_H2-C"/>
    <property type="match status" value="1"/>
</dbReference>
<dbReference type="VEuPathDB" id="FungiDB:ASPZODRAFT_131581"/>
<dbReference type="Proteomes" id="UP000184188">
    <property type="component" value="Unassembled WGS sequence"/>
</dbReference>
<proteinExistence type="predicted"/>
<dbReference type="GO" id="GO:0032299">
    <property type="term" value="C:ribonuclease H2 complex"/>
    <property type="evidence" value="ECO:0007669"/>
    <property type="project" value="InterPro"/>
</dbReference>
<organism evidence="2 3">
    <name type="scientific">Penicilliopsis zonata CBS 506.65</name>
    <dbReference type="NCBI Taxonomy" id="1073090"/>
    <lineage>
        <taxon>Eukaryota</taxon>
        <taxon>Fungi</taxon>
        <taxon>Dikarya</taxon>
        <taxon>Ascomycota</taxon>
        <taxon>Pezizomycotina</taxon>
        <taxon>Eurotiomycetes</taxon>
        <taxon>Eurotiomycetidae</taxon>
        <taxon>Eurotiales</taxon>
        <taxon>Aspergillaceae</taxon>
        <taxon>Penicilliopsis</taxon>
    </lineage>
</organism>
<reference evidence="3" key="1">
    <citation type="journal article" date="2017" name="Genome Biol.">
        <title>Comparative genomics reveals high biological diversity and specific adaptations in the industrially and medically important fungal genus Aspergillus.</title>
        <authorList>
            <person name="de Vries R.P."/>
            <person name="Riley R."/>
            <person name="Wiebenga A."/>
            <person name="Aguilar-Osorio G."/>
            <person name="Amillis S."/>
            <person name="Uchima C.A."/>
            <person name="Anderluh G."/>
            <person name="Asadollahi M."/>
            <person name="Askin M."/>
            <person name="Barry K."/>
            <person name="Battaglia E."/>
            <person name="Bayram O."/>
            <person name="Benocci T."/>
            <person name="Braus-Stromeyer S.A."/>
            <person name="Caldana C."/>
            <person name="Canovas D."/>
            <person name="Cerqueira G.C."/>
            <person name="Chen F."/>
            <person name="Chen W."/>
            <person name="Choi C."/>
            <person name="Clum A."/>
            <person name="Dos Santos R.A."/>
            <person name="Damasio A.R."/>
            <person name="Diallinas G."/>
            <person name="Emri T."/>
            <person name="Fekete E."/>
            <person name="Flipphi M."/>
            <person name="Freyberg S."/>
            <person name="Gallo A."/>
            <person name="Gournas C."/>
            <person name="Habgood R."/>
            <person name="Hainaut M."/>
            <person name="Harispe M.L."/>
            <person name="Henrissat B."/>
            <person name="Hilden K.S."/>
            <person name="Hope R."/>
            <person name="Hossain A."/>
            <person name="Karabika E."/>
            <person name="Karaffa L."/>
            <person name="Karanyi Z."/>
            <person name="Krasevec N."/>
            <person name="Kuo A."/>
            <person name="Kusch H."/>
            <person name="LaButti K."/>
            <person name="Lagendijk E.L."/>
            <person name="Lapidus A."/>
            <person name="Levasseur A."/>
            <person name="Lindquist E."/>
            <person name="Lipzen A."/>
            <person name="Logrieco A.F."/>
            <person name="MacCabe A."/>
            <person name="Maekelae M.R."/>
            <person name="Malavazi I."/>
            <person name="Melin P."/>
            <person name="Meyer V."/>
            <person name="Mielnichuk N."/>
            <person name="Miskei M."/>
            <person name="Molnar A.P."/>
            <person name="Mule G."/>
            <person name="Ngan C.Y."/>
            <person name="Orejas M."/>
            <person name="Orosz E."/>
            <person name="Ouedraogo J.P."/>
            <person name="Overkamp K.M."/>
            <person name="Park H.-S."/>
            <person name="Perrone G."/>
            <person name="Piumi F."/>
            <person name="Punt P.J."/>
            <person name="Ram A.F."/>
            <person name="Ramon A."/>
            <person name="Rauscher S."/>
            <person name="Record E."/>
            <person name="Riano-Pachon D.M."/>
            <person name="Robert V."/>
            <person name="Roehrig J."/>
            <person name="Ruller R."/>
            <person name="Salamov A."/>
            <person name="Salih N.S."/>
            <person name="Samson R.A."/>
            <person name="Sandor E."/>
            <person name="Sanguinetti M."/>
            <person name="Schuetze T."/>
            <person name="Sepcic K."/>
            <person name="Shelest E."/>
            <person name="Sherlock G."/>
            <person name="Sophianopoulou V."/>
            <person name="Squina F.M."/>
            <person name="Sun H."/>
            <person name="Susca A."/>
            <person name="Todd R.B."/>
            <person name="Tsang A."/>
            <person name="Unkles S.E."/>
            <person name="van de Wiele N."/>
            <person name="van Rossen-Uffink D."/>
            <person name="Oliveira J.V."/>
            <person name="Vesth T.C."/>
            <person name="Visser J."/>
            <person name="Yu J.-H."/>
            <person name="Zhou M."/>
            <person name="Andersen M.R."/>
            <person name="Archer D.B."/>
            <person name="Baker S.E."/>
            <person name="Benoit I."/>
            <person name="Brakhage A.A."/>
            <person name="Braus G.H."/>
            <person name="Fischer R."/>
            <person name="Frisvad J.C."/>
            <person name="Goldman G.H."/>
            <person name="Houbraken J."/>
            <person name="Oakley B."/>
            <person name="Pocsi I."/>
            <person name="Scazzocchio C."/>
            <person name="Seiboth B."/>
            <person name="vanKuyk P.A."/>
            <person name="Wortman J."/>
            <person name="Dyer P.S."/>
            <person name="Grigoriev I.V."/>
        </authorList>
    </citation>
    <scope>NUCLEOTIDE SEQUENCE [LARGE SCALE GENOMIC DNA]</scope>
    <source>
        <strain evidence="3">CBS 506.65</strain>
    </source>
</reference>
<dbReference type="Pfam" id="PF08615">
    <property type="entry name" value="RNase_H2_suC"/>
    <property type="match status" value="1"/>
</dbReference>
<evidence type="ECO:0000256" key="1">
    <source>
        <dbReference type="SAM" id="MobiDB-lite"/>
    </source>
</evidence>
<dbReference type="InterPro" id="IPR013924">
    <property type="entry name" value="RNase_H2_suC"/>
</dbReference>
<protein>
    <submittedName>
        <fullName evidence="2">Uncharacterized protein</fullName>
    </submittedName>
</protein>
<dbReference type="Gene3D" id="2.40.128.680">
    <property type="match status" value="1"/>
</dbReference>
<dbReference type="OrthoDB" id="6222486at2759"/>
<feature type="compositionally biased region" description="Polar residues" evidence="1">
    <location>
        <begin position="10"/>
        <end position="20"/>
    </location>
</feature>
<dbReference type="GO" id="GO:0006401">
    <property type="term" value="P:RNA catabolic process"/>
    <property type="evidence" value="ECO:0007669"/>
    <property type="project" value="InterPro"/>
</dbReference>
<dbReference type="PANTHER" id="PTHR47204:SF1">
    <property type="entry name" value="RIBONUCLEASE H2 SUBUNIT C"/>
    <property type="match status" value="1"/>
</dbReference>
<dbReference type="EMBL" id="KV878340">
    <property type="protein sequence ID" value="OJJ47962.1"/>
    <property type="molecule type" value="Genomic_DNA"/>
</dbReference>
<dbReference type="PANTHER" id="PTHR47204">
    <property type="entry name" value="OS02G0168900 PROTEIN"/>
    <property type="match status" value="1"/>
</dbReference>
<dbReference type="GeneID" id="34609259"/>
<accession>A0A1L9SL18</accession>
<evidence type="ECO:0000313" key="2">
    <source>
        <dbReference type="EMBL" id="OJJ47962.1"/>
    </source>
</evidence>
<gene>
    <name evidence="2" type="ORF">ASPZODRAFT_131581</name>
</gene>
<evidence type="ECO:0000313" key="3">
    <source>
        <dbReference type="Proteomes" id="UP000184188"/>
    </source>
</evidence>
<sequence>MFAIQPAQKEASSTTEELSPNCCTPNILPCRIHHDGPVDNISRYWTPVTDEKGLQIAYFRGRKLRGRRVAIPEGYQGVVAITTDKTLPVKQNNHSIEDLDVEPEEPVKILEQQATFDELLVWDHEAIPATDDSFVKGVEEWLKFAEVMHSSPSSDANSKQKST</sequence>
<dbReference type="AlphaFoldDB" id="A0A1L9SL18"/>
<dbReference type="STRING" id="1073090.A0A1L9SL18"/>
<name>A0A1L9SL18_9EURO</name>
<keyword evidence="3" id="KW-1185">Reference proteome</keyword>
<feature type="region of interest" description="Disordered" evidence="1">
    <location>
        <begin position="1"/>
        <end position="20"/>
    </location>
</feature>
<dbReference type="RefSeq" id="XP_022582472.1">
    <property type="nucleotide sequence ID" value="XM_022722794.1"/>
</dbReference>